<dbReference type="InterPro" id="IPR017871">
    <property type="entry name" value="ABC_transporter-like_CS"/>
</dbReference>
<evidence type="ECO:0000256" key="3">
    <source>
        <dbReference type="ARBA" id="ARBA00022741"/>
    </source>
</evidence>
<name>A0A7W3J7L2_9MICO</name>
<evidence type="ECO:0000256" key="2">
    <source>
        <dbReference type="ARBA" id="ARBA00022448"/>
    </source>
</evidence>
<evidence type="ECO:0000313" key="7">
    <source>
        <dbReference type="Proteomes" id="UP000540568"/>
    </source>
</evidence>
<keyword evidence="7" id="KW-1185">Reference proteome</keyword>
<dbReference type="GO" id="GO:0016887">
    <property type="term" value="F:ATP hydrolysis activity"/>
    <property type="evidence" value="ECO:0007669"/>
    <property type="project" value="InterPro"/>
</dbReference>
<dbReference type="PANTHER" id="PTHR43335">
    <property type="entry name" value="ABC TRANSPORTER, ATP-BINDING PROTEIN"/>
    <property type="match status" value="1"/>
</dbReference>
<evidence type="ECO:0000256" key="1">
    <source>
        <dbReference type="ARBA" id="ARBA00005417"/>
    </source>
</evidence>
<dbReference type="Pfam" id="PF00005">
    <property type="entry name" value="ABC_tran"/>
    <property type="match status" value="1"/>
</dbReference>
<dbReference type="RefSeq" id="WP_182615286.1">
    <property type="nucleotide sequence ID" value="NZ_BAAATF010000006.1"/>
</dbReference>
<dbReference type="PROSITE" id="PS00211">
    <property type="entry name" value="ABC_TRANSPORTER_1"/>
    <property type="match status" value="1"/>
</dbReference>
<dbReference type="SUPFAM" id="SSF52540">
    <property type="entry name" value="P-loop containing nucleoside triphosphate hydrolases"/>
    <property type="match status" value="1"/>
</dbReference>
<keyword evidence="2" id="KW-0813">Transport</keyword>
<dbReference type="PANTHER" id="PTHR43335:SF4">
    <property type="entry name" value="ABC TRANSPORTER, ATP-BINDING PROTEIN"/>
    <property type="match status" value="1"/>
</dbReference>
<accession>A0A7W3J7L2</accession>
<reference evidence="6 7" key="1">
    <citation type="submission" date="2020-07" db="EMBL/GenBank/DDBJ databases">
        <title>Sequencing the genomes of 1000 actinobacteria strains.</title>
        <authorList>
            <person name="Klenk H.-P."/>
        </authorList>
    </citation>
    <scope>NUCLEOTIDE SEQUENCE [LARGE SCALE GENOMIC DNA]</scope>
    <source>
        <strain evidence="6 7">DSM 44121</strain>
    </source>
</reference>
<evidence type="ECO:0000313" key="6">
    <source>
        <dbReference type="EMBL" id="MBA8807751.1"/>
    </source>
</evidence>
<gene>
    <name evidence="6" type="ORF">FHX71_001693</name>
</gene>
<sequence>MTVPALMLDGVSHTFGGRPALDRLTLIVRPGRVVALIGLNGAGKTTALRALAGRLRPGHGTARVLGHDPVHLSGSLAARFGHVVDAPLVYPELSVTENLRCAARLHGLARPAAAATADATVDGLGLDPWRHARAATLSAGNRQRLGIGCATLHRPGALMLDEPTSALDPQGVVLVRALVRGLADDGAGVLVSSHHLDEVARIADEIVVLHAGRDVGRLEPGGTDLEQRFFAMVLDADADADAERVERIAEPRSHS</sequence>
<proteinExistence type="inferred from homology"/>
<dbReference type="InterPro" id="IPR027417">
    <property type="entry name" value="P-loop_NTPase"/>
</dbReference>
<feature type="domain" description="ABC transporter" evidence="5">
    <location>
        <begin position="6"/>
        <end position="236"/>
    </location>
</feature>
<keyword evidence="3" id="KW-0547">Nucleotide-binding</keyword>
<comment type="similarity">
    <text evidence="1">Belongs to the ABC transporter superfamily.</text>
</comment>
<evidence type="ECO:0000256" key="4">
    <source>
        <dbReference type="ARBA" id="ARBA00022840"/>
    </source>
</evidence>
<dbReference type="EMBL" id="JACGWV010000001">
    <property type="protein sequence ID" value="MBA8807751.1"/>
    <property type="molecule type" value="Genomic_DNA"/>
</dbReference>
<dbReference type="PROSITE" id="PS50893">
    <property type="entry name" value="ABC_TRANSPORTER_2"/>
    <property type="match status" value="1"/>
</dbReference>
<evidence type="ECO:0000259" key="5">
    <source>
        <dbReference type="PROSITE" id="PS50893"/>
    </source>
</evidence>
<dbReference type="Gene3D" id="3.40.50.300">
    <property type="entry name" value="P-loop containing nucleotide triphosphate hydrolases"/>
    <property type="match status" value="1"/>
</dbReference>
<dbReference type="GO" id="GO:0005524">
    <property type="term" value="F:ATP binding"/>
    <property type="evidence" value="ECO:0007669"/>
    <property type="project" value="UniProtKB-KW"/>
</dbReference>
<dbReference type="Proteomes" id="UP000540568">
    <property type="component" value="Unassembled WGS sequence"/>
</dbReference>
<dbReference type="SMART" id="SM00382">
    <property type="entry name" value="AAA"/>
    <property type="match status" value="1"/>
</dbReference>
<protein>
    <submittedName>
        <fullName evidence="6">ABC-2 type transport system ATP-binding protein</fullName>
    </submittedName>
</protein>
<dbReference type="InterPro" id="IPR003439">
    <property type="entry name" value="ABC_transporter-like_ATP-bd"/>
</dbReference>
<dbReference type="InterPro" id="IPR003593">
    <property type="entry name" value="AAA+_ATPase"/>
</dbReference>
<dbReference type="AlphaFoldDB" id="A0A7W3J7L2"/>
<comment type="caution">
    <text evidence="6">The sequence shown here is derived from an EMBL/GenBank/DDBJ whole genome shotgun (WGS) entry which is preliminary data.</text>
</comment>
<keyword evidence="4 6" id="KW-0067">ATP-binding</keyword>
<organism evidence="6 7">
    <name type="scientific">Promicromonospora sukumoe</name>
    <dbReference type="NCBI Taxonomy" id="88382"/>
    <lineage>
        <taxon>Bacteria</taxon>
        <taxon>Bacillati</taxon>
        <taxon>Actinomycetota</taxon>
        <taxon>Actinomycetes</taxon>
        <taxon>Micrococcales</taxon>
        <taxon>Promicromonosporaceae</taxon>
        <taxon>Promicromonospora</taxon>
    </lineage>
</organism>
<dbReference type="CDD" id="cd03230">
    <property type="entry name" value="ABC_DR_subfamily_A"/>
    <property type="match status" value="1"/>
</dbReference>